<evidence type="ECO:0000313" key="4">
    <source>
        <dbReference type="EMBL" id="GKT36551.1"/>
    </source>
</evidence>
<name>A0ABQ5KVT9_9EUKA</name>
<protein>
    <recommendedName>
        <fullName evidence="3">N-acetyltransferase domain-containing protein</fullName>
    </recommendedName>
</protein>
<dbReference type="Gene3D" id="3.40.630.30">
    <property type="match status" value="1"/>
</dbReference>
<feature type="coiled-coil region" evidence="1">
    <location>
        <begin position="355"/>
        <end position="396"/>
    </location>
</feature>
<evidence type="ECO:0000256" key="2">
    <source>
        <dbReference type="SAM" id="MobiDB-lite"/>
    </source>
</evidence>
<feature type="compositionally biased region" description="Acidic residues" evidence="2">
    <location>
        <begin position="126"/>
        <end position="139"/>
    </location>
</feature>
<proteinExistence type="predicted"/>
<evidence type="ECO:0000313" key="5">
    <source>
        <dbReference type="Proteomes" id="UP001057375"/>
    </source>
</evidence>
<gene>
    <name evidence="4" type="ORF">ADUPG1_009496</name>
</gene>
<feature type="domain" description="N-acetyltransferase" evidence="3">
    <location>
        <begin position="141"/>
        <end position="298"/>
    </location>
</feature>
<comment type="caution">
    <text evidence="4">The sequence shown here is derived from an EMBL/GenBank/DDBJ whole genome shotgun (WGS) entry which is preliminary data.</text>
</comment>
<feature type="compositionally biased region" description="Basic and acidic residues" evidence="2">
    <location>
        <begin position="93"/>
        <end position="102"/>
    </location>
</feature>
<organism evidence="4 5">
    <name type="scientific">Aduncisulcus paluster</name>
    <dbReference type="NCBI Taxonomy" id="2918883"/>
    <lineage>
        <taxon>Eukaryota</taxon>
        <taxon>Metamonada</taxon>
        <taxon>Carpediemonas-like organisms</taxon>
        <taxon>Aduncisulcus</taxon>
    </lineage>
</organism>
<evidence type="ECO:0000256" key="1">
    <source>
        <dbReference type="SAM" id="Coils"/>
    </source>
</evidence>
<feature type="region of interest" description="Disordered" evidence="2">
    <location>
        <begin position="87"/>
        <end position="142"/>
    </location>
</feature>
<sequence>MDGVFVVGKEYTFPYHHSFGVTVEIQELGSLSKEQAKVISCLYTSLLPSVSVSDCTADITKEESFTFAVLATKDSLLEEKRRKAYLQSQRPSKNYEEQKEESSYEEDTTESDDHGPVMKRYVSSCESEEEEEEEEEESSSIELLQKQMLEESNISETDEFLMKSFSKNHPGKSLESLVHEDMGIAEFEEPSFAERLVAAVTVLSHVGSEVKPPTNIIQLLYIGVRSRYQSLKIGRKLVKLVQRFAKNRKNDAFIVWAGLDAENFFRRCGFSRDPILTHRYIDIDDDWTDSVCMCWPISGGAGAREMIKEKSKDEIAQQFSHDMLTAASNGMFAIKSLLDELEQEKKMRESSEYLMSILEEKVSRFRKQLTLLRTEVEKKDAIIKELEGKLADKEKEE</sequence>
<dbReference type="Proteomes" id="UP001057375">
    <property type="component" value="Unassembled WGS sequence"/>
</dbReference>
<dbReference type="Pfam" id="PF00583">
    <property type="entry name" value="Acetyltransf_1"/>
    <property type="match status" value="1"/>
</dbReference>
<dbReference type="InterPro" id="IPR000182">
    <property type="entry name" value="GNAT_dom"/>
</dbReference>
<reference evidence="4" key="1">
    <citation type="submission" date="2022-03" db="EMBL/GenBank/DDBJ databases">
        <title>Draft genome sequence of Aduncisulcus paluster, a free-living microaerophilic Fornicata.</title>
        <authorList>
            <person name="Yuyama I."/>
            <person name="Kume K."/>
            <person name="Tamura T."/>
            <person name="Inagaki Y."/>
            <person name="Hashimoto T."/>
        </authorList>
    </citation>
    <scope>NUCLEOTIDE SEQUENCE</scope>
    <source>
        <strain evidence="4">NY0171</strain>
    </source>
</reference>
<dbReference type="InterPro" id="IPR016181">
    <property type="entry name" value="Acyl_CoA_acyltransferase"/>
</dbReference>
<evidence type="ECO:0000259" key="3">
    <source>
        <dbReference type="PROSITE" id="PS51186"/>
    </source>
</evidence>
<keyword evidence="5" id="KW-1185">Reference proteome</keyword>
<keyword evidence="1" id="KW-0175">Coiled coil</keyword>
<accession>A0ABQ5KVT9</accession>
<dbReference type="PROSITE" id="PS51186">
    <property type="entry name" value="GNAT"/>
    <property type="match status" value="1"/>
</dbReference>
<dbReference type="SUPFAM" id="SSF55729">
    <property type="entry name" value="Acyl-CoA N-acyltransferases (Nat)"/>
    <property type="match status" value="1"/>
</dbReference>
<dbReference type="EMBL" id="BQXS01011250">
    <property type="protein sequence ID" value="GKT36551.1"/>
    <property type="molecule type" value="Genomic_DNA"/>
</dbReference>